<dbReference type="KEGG" id="tid:Thein_1197"/>
<dbReference type="RefSeq" id="WP_013907807.1">
    <property type="nucleotide sequence ID" value="NC_015681.1"/>
</dbReference>
<feature type="domain" description="Helicase ATP-binding" evidence="18">
    <location>
        <begin position="29"/>
        <end position="155"/>
    </location>
</feature>
<dbReference type="eggNOG" id="COG0556">
    <property type="taxonomic scope" value="Bacteria"/>
</dbReference>
<dbReference type="InterPro" id="IPR036876">
    <property type="entry name" value="UVR_dom_sf"/>
</dbReference>
<dbReference type="InterPro" id="IPR027417">
    <property type="entry name" value="P-loop_NTPase"/>
</dbReference>
<dbReference type="GO" id="GO:0009432">
    <property type="term" value="P:SOS response"/>
    <property type="evidence" value="ECO:0007669"/>
    <property type="project" value="UniProtKB-UniRule"/>
</dbReference>
<comment type="domain">
    <text evidence="13">The beta-hairpin motif is involved in DNA binding.</text>
</comment>
<feature type="coiled-coil region" evidence="15">
    <location>
        <begin position="253"/>
        <end position="303"/>
    </location>
</feature>
<dbReference type="PANTHER" id="PTHR24029:SF0">
    <property type="entry name" value="UVRABC SYSTEM PROTEIN B"/>
    <property type="match status" value="1"/>
</dbReference>
<dbReference type="GO" id="GO:0009381">
    <property type="term" value="F:excinuclease ABC activity"/>
    <property type="evidence" value="ECO:0007669"/>
    <property type="project" value="UniProtKB-UniRule"/>
</dbReference>
<feature type="region of interest" description="Disordered" evidence="16">
    <location>
        <begin position="1"/>
        <end position="21"/>
    </location>
</feature>
<feature type="binding site" evidence="13">
    <location>
        <begin position="42"/>
        <end position="49"/>
    </location>
    <ligand>
        <name>ATP</name>
        <dbReference type="ChEBI" id="CHEBI:30616"/>
    </ligand>
</feature>
<dbReference type="OrthoDB" id="9806651at2"/>
<dbReference type="SMART" id="SM00490">
    <property type="entry name" value="HELICc"/>
    <property type="match status" value="1"/>
</dbReference>
<feature type="domain" description="UVR" evidence="17">
    <location>
        <begin position="626"/>
        <end position="661"/>
    </location>
</feature>
<feature type="domain" description="Helicase C-terminal" evidence="19">
    <location>
        <begin position="434"/>
        <end position="596"/>
    </location>
</feature>
<dbReference type="GO" id="GO:0005524">
    <property type="term" value="F:ATP binding"/>
    <property type="evidence" value="ECO:0007669"/>
    <property type="project" value="UniProtKB-UniRule"/>
</dbReference>
<reference evidence="21" key="1">
    <citation type="submission" date="2011-04" db="EMBL/GenBank/DDBJ databases">
        <title>The complete genome of Thermodesulfatator indicus DSM 15286.</title>
        <authorList>
            <person name="Lucas S."/>
            <person name="Copeland A."/>
            <person name="Lapidus A."/>
            <person name="Bruce D."/>
            <person name="Goodwin L."/>
            <person name="Pitluck S."/>
            <person name="Peters L."/>
            <person name="Kyrpides N."/>
            <person name="Mavromatis K."/>
            <person name="Pagani I."/>
            <person name="Ivanova N."/>
            <person name="Saunders L."/>
            <person name="Detter J.C."/>
            <person name="Tapia R."/>
            <person name="Han C."/>
            <person name="Land M."/>
            <person name="Hauser L."/>
            <person name="Markowitz V."/>
            <person name="Cheng J.-F."/>
            <person name="Hugenholtz P."/>
            <person name="Woyke T."/>
            <person name="Wu D."/>
            <person name="Spring S."/>
            <person name="Schroeder M."/>
            <person name="Brambilla E."/>
            <person name="Klenk H.-P."/>
            <person name="Eisen J.A."/>
        </authorList>
    </citation>
    <scope>NUCLEOTIDE SEQUENCE [LARGE SCALE GENOMIC DNA]</scope>
    <source>
        <strain evidence="21">DSM 15286 / JCM 11887 / CIR29812</strain>
    </source>
</reference>
<dbReference type="GO" id="GO:0009380">
    <property type="term" value="C:excinuclease repair complex"/>
    <property type="evidence" value="ECO:0007669"/>
    <property type="project" value="InterPro"/>
</dbReference>
<dbReference type="Pfam" id="PF00271">
    <property type="entry name" value="Helicase_C"/>
    <property type="match status" value="1"/>
</dbReference>
<dbReference type="SMART" id="SM00487">
    <property type="entry name" value="DEXDc"/>
    <property type="match status" value="1"/>
</dbReference>
<dbReference type="InParanoid" id="F8A862"/>
<evidence type="ECO:0000256" key="16">
    <source>
        <dbReference type="SAM" id="MobiDB-lite"/>
    </source>
</evidence>
<evidence type="ECO:0000256" key="9">
    <source>
        <dbReference type="ARBA" id="ARBA00023204"/>
    </source>
</evidence>
<evidence type="ECO:0000256" key="12">
    <source>
        <dbReference type="ARBA" id="ARBA00029504"/>
    </source>
</evidence>
<protein>
    <recommendedName>
        <fullName evidence="12 13">UvrABC system protein B</fullName>
        <shortName evidence="13">Protein UvrB</shortName>
    </recommendedName>
    <alternativeName>
        <fullName evidence="13">Excinuclease ABC subunit B</fullName>
    </alternativeName>
</protein>
<keyword evidence="3 13" id="KW-0963">Cytoplasm</keyword>
<gene>
    <name evidence="13" type="primary">uvrB</name>
    <name evidence="20" type="ordered locus">Thein_1197</name>
</gene>
<dbReference type="NCBIfam" id="TIGR00631">
    <property type="entry name" value="uvrb"/>
    <property type="match status" value="1"/>
</dbReference>
<comment type="function">
    <text evidence="13">The UvrABC repair system catalyzes the recognition and processing of DNA lesions. A damage recognition complex composed of 2 UvrA and 2 UvrB subunits scans DNA for abnormalities. Upon binding of the UvrA(2)B(2) complex to a putative damaged site, the DNA wraps around one UvrB monomer. DNA wrap is dependent on ATP binding by UvrB and probably causes local melting of the DNA helix, facilitating insertion of UvrB beta-hairpin between the DNA strands. Then UvrB probes one DNA strand for the presence of a lesion. If a lesion is found the UvrA subunits dissociate and the UvrB-DNA preincision complex is formed. This complex is subsequently bound by UvrC and the second UvrB is released. If no lesion is found, the DNA wraps around the other UvrB subunit that will check the other stand for damage.</text>
</comment>
<dbReference type="Proteomes" id="UP000006793">
    <property type="component" value="Chromosome"/>
</dbReference>
<dbReference type="Pfam" id="PF17757">
    <property type="entry name" value="UvrB_inter"/>
    <property type="match status" value="1"/>
</dbReference>
<dbReference type="InterPro" id="IPR014001">
    <property type="entry name" value="Helicase_ATP-bd"/>
</dbReference>
<evidence type="ECO:0000256" key="10">
    <source>
        <dbReference type="ARBA" id="ARBA00023236"/>
    </source>
</evidence>
<dbReference type="PROSITE" id="PS50151">
    <property type="entry name" value="UVR"/>
    <property type="match status" value="1"/>
</dbReference>
<name>F8A862_THEID</name>
<evidence type="ECO:0000256" key="1">
    <source>
        <dbReference type="ARBA" id="ARBA00004496"/>
    </source>
</evidence>
<keyword evidence="6 13" id="KW-0228">DNA excision</keyword>
<dbReference type="GO" id="GO:0016887">
    <property type="term" value="F:ATP hydrolysis activity"/>
    <property type="evidence" value="ECO:0007669"/>
    <property type="project" value="InterPro"/>
</dbReference>
<keyword evidence="21" id="KW-1185">Reference proteome</keyword>
<reference evidence="20 21" key="2">
    <citation type="journal article" date="2012" name="Stand. Genomic Sci.">
        <title>Complete genome sequence of the thermophilic sulfate-reducing ocean bacterium Thermodesulfatator indicus type strain (CIR29812(T)).</title>
        <authorList>
            <person name="Anderson I."/>
            <person name="Saunders E."/>
            <person name="Lapidus A."/>
            <person name="Nolan M."/>
            <person name="Lucas S."/>
            <person name="Tice H."/>
            <person name="Del Rio T.G."/>
            <person name="Cheng J.F."/>
            <person name="Han C."/>
            <person name="Tapia R."/>
            <person name="Goodwin L.A."/>
            <person name="Pitluck S."/>
            <person name="Liolios K."/>
            <person name="Mavromatis K."/>
            <person name="Pagani I."/>
            <person name="Ivanova N."/>
            <person name="Mikhailova N."/>
            <person name="Pati A."/>
            <person name="Chen A."/>
            <person name="Palaniappan K."/>
            <person name="Land M."/>
            <person name="Hauser L."/>
            <person name="Jeffries C.D."/>
            <person name="Chang Y.J."/>
            <person name="Brambilla E.M."/>
            <person name="Rohde M."/>
            <person name="Spring S."/>
            <person name="Goker M."/>
            <person name="Detter J.C."/>
            <person name="Woyke T."/>
            <person name="Bristow J."/>
            <person name="Eisen J.A."/>
            <person name="Markowitz V."/>
            <person name="Hugenholtz P."/>
            <person name="Kyrpides N.C."/>
            <person name="Klenk H.P."/>
        </authorList>
    </citation>
    <scope>NUCLEOTIDE SEQUENCE [LARGE SCALE GENOMIC DNA]</scope>
    <source>
        <strain evidence="21">DSM 15286 / JCM 11887 / CIR29812</strain>
    </source>
</reference>
<dbReference type="NCBIfam" id="NF003673">
    <property type="entry name" value="PRK05298.1"/>
    <property type="match status" value="1"/>
</dbReference>
<dbReference type="GO" id="GO:0006289">
    <property type="term" value="P:nucleotide-excision repair"/>
    <property type="evidence" value="ECO:0007669"/>
    <property type="project" value="UniProtKB-UniRule"/>
</dbReference>
<comment type="subcellular location">
    <subcellularLocation>
        <location evidence="1 13 14">Cytoplasm</location>
    </subcellularLocation>
</comment>
<sequence>MSVSEGTFKLESPHKPTGDQPKAIDTLVNWLSHGVKHQVLKGITGSGKTFTMANVIARLNRPTLIIAPNKTLAAQLYNEFKKLFPYNAVEYFVSYYDYYQPEAYIPSTDTYIEKDASINELIDRLRHSATAAVLSRRDVIVVASVSCIYGLGSPTEYSRMHLYLQVDKDFPRDRIIRRLVTMHYERKNFELTRGTFRVRGDIIEIFPAHEEKRAIRVELFGDTIESIKVIDPFRGKVLGRLEAVTIFPGTHYVTDEERLKVAIQEIRKELEERVAWFKRQGRLVEAERLLKRTLFDLEMLEEMGFCHGIENYSRYLDGRAPGEPPYTLLDYFPDDFLIFIDESHITVPQLHGMYRGDRSRKETLVEYGFRLPSALDNRPLTFEEFEERITQVLYVSATPGDYELEKAGPYVVEQIIRPTGLMDPIIEVRPAKHQIDDLVAEIKKRLARKERVLVCTLTKRMAEELTDYLSDLGIKAKYLHSDIKTLERAKLIRDLRLGVFEVLVGINLLREGLDLPEVSLVAILDADKEGFLRSERSLIQIAGRAARNVNGTVILYADNVTDSMKRAIEETRRRRKIQEEYNLKHGITPKTIKKDFEDALSQFYESDYVDLEALADIDIEDVDELKRLIKQTEKEMREAAKNLEFEKAAALRDRLFSLRQQLLKAA</sequence>
<keyword evidence="10 13" id="KW-0742">SOS response</keyword>
<keyword evidence="4 13" id="KW-0547">Nucleotide-binding</keyword>
<feature type="short sequence motif" description="Beta-hairpin" evidence="13">
    <location>
        <begin position="95"/>
        <end position="118"/>
    </location>
</feature>
<keyword evidence="5 13" id="KW-0227">DNA damage</keyword>
<dbReference type="CDD" id="cd17916">
    <property type="entry name" value="DEXHc_UvrB"/>
    <property type="match status" value="1"/>
</dbReference>
<evidence type="ECO:0000259" key="19">
    <source>
        <dbReference type="PROSITE" id="PS51194"/>
    </source>
</evidence>
<evidence type="ECO:0000259" key="17">
    <source>
        <dbReference type="PROSITE" id="PS50151"/>
    </source>
</evidence>
<dbReference type="Pfam" id="PF12344">
    <property type="entry name" value="UvrB"/>
    <property type="match status" value="1"/>
</dbReference>
<dbReference type="FunCoup" id="F8A862">
    <property type="interactions" value="167"/>
</dbReference>
<dbReference type="CDD" id="cd18790">
    <property type="entry name" value="SF2_C_UvrB"/>
    <property type="match status" value="1"/>
</dbReference>
<dbReference type="PROSITE" id="PS51192">
    <property type="entry name" value="HELICASE_ATP_BIND_1"/>
    <property type="match status" value="1"/>
</dbReference>
<dbReference type="Gene3D" id="4.10.860.10">
    <property type="entry name" value="UVR domain"/>
    <property type="match status" value="1"/>
</dbReference>
<dbReference type="GO" id="GO:0005737">
    <property type="term" value="C:cytoplasm"/>
    <property type="evidence" value="ECO:0007669"/>
    <property type="project" value="UniProtKB-SubCell"/>
</dbReference>
<dbReference type="HAMAP" id="MF_00204">
    <property type="entry name" value="UvrB"/>
    <property type="match status" value="1"/>
</dbReference>
<dbReference type="InterPro" id="IPR004807">
    <property type="entry name" value="UvrB"/>
</dbReference>
<evidence type="ECO:0000256" key="15">
    <source>
        <dbReference type="SAM" id="Coils"/>
    </source>
</evidence>
<comment type="subunit">
    <text evidence="11 13 14">Forms a heterotetramer with UvrA during the search for lesions. Interacts with UvrC in an incision complex.</text>
</comment>
<dbReference type="InterPro" id="IPR041471">
    <property type="entry name" value="UvrB_inter"/>
</dbReference>
<dbReference type="STRING" id="667014.Thein_1197"/>
<dbReference type="SUPFAM" id="SSF46600">
    <property type="entry name" value="C-terminal UvrC-binding domain of UvrB"/>
    <property type="match status" value="1"/>
</dbReference>
<dbReference type="PATRIC" id="fig|667014.3.peg.1234"/>
<evidence type="ECO:0000256" key="6">
    <source>
        <dbReference type="ARBA" id="ARBA00022769"/>
    </source>
</evidence>
<evidence type="ECO:0000313" key="20">
    <source>
        <dbReference type="EMBL" id="AEH45065.1"/>
    </source>
</evidence>
<evidence type="ECO:0000313" key="21">
    <source>
        <dbReference type="Proteomes" id="UP000006793"/>
    </source>
</evidence>
<keyword evidence="15" id="KW-0175">Coiled coil</keyword>
<dbReference type="SUPFAM" id="SSF52540">
    <property type="entry name" value="P-loop containing nucleoside triphosphate hydrolases"/>
    <property type="match status" value="2"/>
</dbReference>
<feature type="coiled-coil region" evidence="15">
    <location>
        <begin position="615"/>
        <end position="649"/>
    </location>
</feature>
<dbReference type="EMBL" id="CP002683">
    <property type="protein sequence ID" value="AEH45065.1"/>
    <property type="molecule type" value="Genomic_DNA"/>
</dbReference>
<keyword evidence="7 13" id="KW-0067">ATP-binding</keyword>
<dbReference type="PROSITE" id="PS51194">
    <property type="entry name" value="HELICASE_CTER"/>
    <property type="match status" value="1"/>
</dbReference>
<dbReference type="Pfam" id="PF02151">
    <property type="entry name" value="UVR"/>
    <property type="match status" value="1"/>
</dbReference>
<evidence type="ECO:0000256" key="4">
    <source>
        <dbReference type="ARBA" id="ARBA00022741"/>
    </source>
</evidence>
<evidence type="ECO:0000256" key="14">
    <source>
        <dbReference type="RuleBase" id="RU003587"/>
    </source>
</evidence>
<evidence type="ECO:0000256" key="5">
    <source>
        <dbReference type="ARBA" id="ARBA00022763"/>
    </source>
</evidence>
<dbReference type="PANTHER" id="PTHR24029">
    <property type="entry name" value="UVRABC SYSTEM PROTEIN B"/>
    <property type="match status" value="1"/>
</dbReference>
<dbReference type="AlphaFoldDB" id="F8A862"/>
<evidence type="ECO:0000256" key="13">
    <source>
        <dbReference type="HAMAP-Rule" id="MF_00204"/>
    </source>
</evidence>
<proteinExistence type="inferred from homology"/>
<dbReference type="InterPro" id="IPR001650">
    <property type="entry name" value="Helicase_C-like"/>
</dbReference>
<evidence type="ECO:0000256" key="11">
    <source>
        <dbReference type="ARBA" id="ARBA00026033"/>
    </source>
</evidence>
<organism evidence="20 21">
    <name type="scientific">Thermodesulfatator indicus (strain DSM 15286 / JCM 11887 / CIR29812)</name>
    <dbReference type="NCBI Taxonomy" id="667014"/>
    <lineage>
        <taxon>Bacteria</taxon>
        <taxon>Pseudomonadati</taxon>
        <taxon>Thermodesulfobacteriota</taxon>
        <taxon>Thermodesulfobacteria</taxon>
        <taxon>Thermodesulfobacteriales</taxon>
        <taxon>Thermodesulfatatoraceae</taxon>
        <taxon>Thermodesulfatator</taxon>
    </lineage>
</organism>
<evidence type="ECO:0000259" key="18">
    <source>
        <dbReference type="PROSITE" id="PS51192"/>
    </source>
</evidence>
<dbReference type="GO" id="GO:0003677">
    <property type="term" value="F:DNA binding"/>
    <property type="evidence" value="ECO:0007669"/>
    <property type="project" value="UniProtKB-UniRule"/>
</dbReference>
<evidence type="ECO:0000256" key="3">
    <source>
        <dbReference type="ARBA" id="ARBA00022490"/>
    </source>
</evidence>
<dbReference type="Gene3D" id="3.40.50.300">
    <property type="entry name" value="P-loop containing nucleotide triphosphate hydrolases"/>
    <property type="match status" value="3"/>
</dbReference>
<dbReference type="InterPro" id="IPR024759">
    <property type="entry name" value="UvrB_YAD/RRR_dom"/>
</dbReference>
<dbReference type="InterPro" id="IPR001943">
    <property type="entry name" value="UVR_dom"/>
</dbReference>
<accession>F8A862</accession>
<dbReference type="Pfam" id="PF04851">
    <property type="entry name" value="ResIII"/>
    <property type="match status" value="1"/>
</dbReference>
<dbReference type="InterPro" id="IPR006935">
    <property type="entry name" value="Helicase/UvrB_N"/>
</dbReference>
<evidence type="ECO:0000256" key="8">
    <source>
        <dbReference type="ARBA" id="ARBA00022881"/>
    </source>
</evidence>
<comment type="similarity">
    <text evidence="2 13 14">Belongs to the UvrB family.</text>
</comment>
<evidence type="ECO:0000256" key="7">
    <source>
        <dbReference type="ARBA" id="ARBA00022840"/>
    </source>
</evidence>
<dbReference type="HOGENOM" id="CLU_009621_2_1_0"/>
<dbReference type="PaxDb" id="667014-Thein_1197"/>
<evidence type="ECO:0000256" key="2">
    <source>
        <dbReference type="ARBA" id="ARBA00008533"/>
    </source>
</evidence>
<keyword evidence="9 13" id="KW-0234">DNA repair</keyword>
<keyword evidence="8 13" id="KW-0267">Excision nuclease</keyword>